<feature type="domain" description="MBD" evidence="2">
    <location>
        <begin position="142"/>
        <end position="212"/>
    </location>
</feature>
<dbReference type="PANTHER" id="PTHR16112">
    <property type="entry name" value="METHYL-CPG BINDING PROTEIN, DROSOPHILA"/>
    <property type="match status" value="1"/>
</dbReference>
<keyword evidence="4" id="KW-1185">Reference proteome</keyword>
<dbReference type="GO" id="GO:0003682">
    <property type="term" value="F:chromatin binding"/>
    <property type="evidence" value="ECO:0007669"/>
    <property type="project" value="TreeGrafter"/>
</dbReference>
<dbReference type="Pfam" id="PF01429">
    <property type="entry name" value="MBD"/>
    <property type="match status" value="1"/>
</dbReference>
<dbReference type="GO" id="GO:0003677">
    <property type="term" value="F:DNA binding"/>
    <property type="evidence" value="ECO:0007669"/>
    <property type="project" value="InterPro"/>
</dbReference>
<gene>
    <name evidence="3" type="ORF">HERILL_LOCUS7720</name>
</gene>
<dbReference type="PANTHER" id="PTHR16112:SF16">
    <property type="entry name" value="SIX-BANDED, ISOFORM H"/>
    <property type="match status" value="1"/>
</dbReference>
<accession>A0A7R8UPX5</accession>
<dbReference type="PROSITE" id="PS50982">
    <property type="entry name" value="MBD"/>
    <property type="match status" value="1"/>
</dbReference>
<dbReference type="SUPFAM" id="SSF54171">
    <property type="entry name" value="DNA-binding domain"/>
    <property type="match status" value="1"/>
</dbReference>
<dbReference type="InterPro" id="IPR016177">
    <property type="entry name" value="DNA-bd_dom_sf"/>
</dbReference>
<feature type="region of interest" description="Disordered" evidence="1">
    <location>
        <begin position="29"/>
        <end position="54"/>
    </location>
</feature>
<dbReference type="GO" id="GO:0010369">
    <property type="term" value="C:chromocenter"/>
    <property type="evidence" value="ECO:0007669"/>
    <property type="project" value="TreeGrafter"/>
</dbReference>
<dbReference type="AlphaFoldDB" id="A0A7R8UPX5"/>
<evidence type="ECO:0000313" key="4">
    <source>
        <dbReference type="Proteomes" id="UP000594454"/>
    </source>
</evidence>
<dbReference type="EMBL" id="LR899011">
    <property type="protein sequence ID" value="CAD7084846.1"/>
    <property type="molecule type" value="Genomic_DNA"/>
</dbReference>
<sequence>MAAASAGAVQQTATAVSVAASVDTQVLTQNHQHQTHHIQHQQQQRQLLHQQQQIRPHHNVQYQSLPQQTAALPHQQRYPFMPRVGNGAQQTQQMKHSAVSGVVTNISAAAEPPQQHALAPNIAKQQTNPIMLQATQQQPPQQQPQTALAANLAPGWRRLFSNNEIVYVSPSGATLRSHSQIKDYLLSPNTCKCGLPCPLRPEYFFDFNSQVPTMLLQIPLENGLPARSSSLACNHQRKYFESQQNIMHKG</sequence>
<organism evidence="3 4">
    <name type="scientific">Hermetia illucens</name>
    <name type="common">Black soldier fly</name>
    <dbReference type="NCBI Taxonomy" id="343691"/>
    <lineage>
        <taxon>Eukaryota</taxon>
        <taxon>Metazoa</taxon>
        <taxon>Ecdysozoa</taxon>
        <taxon>Arthropoda</taxon>
        <taxon>Hexapoda</taxon>
        <taxon>Insecta</taxon>
        <taxon>Pterygota</taxon>
        <taxon>Neoptera</taxon>
        <taxon>Endopterygota</taxon>
        <taxon>Diptera</taxon>
        <taxon>Brachycera</taxon>
        <taxon>Stratiomyomorpha</taxon>
        <taxon>Stratiomyidae</taxon>
        <taxon>Hermetiinae</taxon>
        <taxon>Hermetia</taxon>
    </lineage>
</organism>
<name>A0A7R8UPX5_HERIL</name>
<proteinExistence type="predicted"/>
<evidence type="ECO:0000259" key="2">
    <source>
        <dbReference type="PROSITE" id="PS50982"/>
    </source>
</evidence>
<dbReference type="InterPro" id="IPR001739">
    <property type="entry name" value="Methyl_CpG_DNA-bd"/>
</dbReference>
<dbReference type="SMART" id="SM00391">
    <property type="entry name" value="MBD"/>
    <property type="match status" value="1"/>
</dbReference>
<dbReference type="OrthoDB" id="641149at2759"/>
<protein>
    <recommendedName>
        <fullName evidence="2">MBD domain-containing protein</fullName>
    </recommendedName>
</protein>
<dbReference type="GO" id="GO:0005634">
    <property type="term" value="C:nucleus"/>
    <property type="evidence" value="ECO:0007669"/>
    <property type="project" value="TreeGrafter"/>
</dbReference>
<evidence type="ECO:0000256" key="1">
    <source>
        <dbReference type="SAM" id="MobiDB-lite"/>
    </source>
</evidence>
<feature type="compositionally biased region" description="Low complexity" evidence="1">
    <location>
        <begin position="40"/>
        <end position="54"/>
    </location>
</feature>
<dbReference type="Proteomes" id="UP000594454">
    <property type="component" value="Chromosome 3"/>
</dbReference>
<reference evidence="3 4" key="1">
    <citation type="submission" date="2020-11" db="EMBL/GenBank/DDBJ databases">
        <authorList>
            <person name="Wallbank WR R."/>
            <person name="Pardo Diaz C."/>
            <person name="Kozak K."/>
            <person name="Martin S."/>
            <person name="Jiggins C."/>
            <person name="Moest M."/>
            <person name="Warren A I."/>
            <person name="Generalovic N T."/>
            <person name="Byers J.R.P. K."/>
            <person name="Montejo-Kovacevich G."/>
            <person name="Yen C E."/>
        </authorList>
    </citation>
    <scope>NUCLEOTIDE SEQUENCE [LARGE SCALE GENOMIC DNA]</scope>
</reference>
<evidence type="ECO:0000313" key="3">
    <source>
        <dbReference type="EMBL" id="CAD7084846.1"/>
    </source>
</evidence>
<dbReference type="InParanoid" id="A0A7R8UPX5"/>